<feature type="compositionally biased region" description="Low complexity" evidence="1">
    <location>
        <begin position="99"/>
        <end position="118"/>
    </location>
</feature>
<gene>
    <name evidence="3" type="ORF">E1288_46250</name>
</gene>
<feature type="region of interest" description="Disordered" evidence="1">
    <location>
        <begin position="75"/>
        <end position="166"/>
    </location>
</feature>
<keyword evidence="2" id="KW-0472">Membrane</keyword>
<name>A0A4R4XMV9_9PSEU</name>
<dbReference type="AlphaFoldDB" id="A0A4R4XMV9"/>
<dbReference type="Proteomes" id="UP000294947">
    <property type="component" value="Unassembled WGS sequence"/>
</dbReference>
<protein>
    <submittedName>
        <fullName evidence="3">Uncharacterized protein</fullName>
    </submittedName>
</protein>
<accession>A0A4R4XMV9</accession>
<keyword evidence="2" id="KW-1133">Transmembrane helix</keyword>
<feature type="compositionally biased region" description="Basic and acidic residues" evidence="1">
    <location>
        <begin position="124"/>
        <end position="133"/>
    </location>
</feature>
<evidence type="ECO:0000256" key="2">
    <source>
        <dbReference type="SAM" id="Phobius"/>
    </source>
</evidence>
<dbReference type="RefSeq" id="WP_132495687.1">
    <property type="nucleotide sequence ID" value="NZ_SMKW01000205.1"/>
</dbReference>
<evidence type="ECO:0000313" key="4">
    <source>
        <dbReference type="Proteomes" id="UP000294947"/>
    </source>
</evidence>
<dbReference type="EMBL" id="SMKW01000205">
    <property type="protein sequence ID" value="TDD32403.1"/>
    <property type="molecule type" value="Genomic_DNA"/>
</dbReference>
<evidence type="ECO:0000313" key="3">
    <source>
        <dbReference type="EMBL" id="TDD32403.1"/>
    </source>
</evidence>
<keyword evidence="4" id="KW-1185">Reference proteome</keyword>
<comment type="caution">
    <text evidence="3">The sequence shown here is derived from an EMBL/GenBank/DDBJ whole genome shotgun (WGS) entry which is preliminary data.</text>
</comment>
<feature type="transmembrane region" description="Helical" evidence="2">
    <location>
        <begin position="185"/>
        <end position="218"/>
    </location>
</feature>
<dbReference type="OrthoDB" id="3689620at2"/>
<organism evidence="3 4">
    <name type="scientific">Saccharopolyspora elongata</name>
    <dbReference type="NCBI Taxonomy" id="2530387"/>
    <lineage>
        <taxon>Bacteria</taxon>
        <taxon>Bacillati</taxon>
        <taxon>Actinomycetota</taxon>
        <taxon>Actinomycetes</taxon>
        <taxon>Pseudonocardiales</taxon>
        <taxon>Pseudonocardiaceae</taxon>
        <taxon>Saccharopolyspora</taxon>
    </lineage>
</organism>
<feature type="compositionally biased region" description="Pro residues" evidence="1">
    <location>
        <begin position="88"/>
        <end position="98"/>
    </location>
</feature>
<sequence length="295" mass="31422">MVNKNNPGTDRRHASALRILENGPHAPQCPHGHGPLTTITDATAPTGVAMACPQCGQRRGMEITMLRTLLNPENADFDQPLATSPTNKPAPPANPAPPAGTNTNTDTDTDTATLDVTAEIPRVQPEDTAREPLGKITAHHTRDDTDGDEADLDHIPPPPRGHRPDGTIRTTGWLQLGARPISSGLWAALAGAALGLALIDLNIWLPLILPAAAYALWFATTRWIRPASAATNLEQVYADELLPGDAIRVYGPIGPVGIVDQVTPATNEQVLVRFTGGTQRFLPADARCHLVALRN</sequence>
<keyword evidence="2" id="KW-0812">Transmembrane</keyword>
<reference evidence="3 4" key="1">
    <citation type="submission" date="2019-03" db="EMBL/GenBank/DDBJ databases">
        <title>Draft genome sequences of novel Actinobacteria.</title>
        <authorList>
            <person name="Sahin N."/>
            <person name="Ay H."/>
            <person name="Saygin H."/>
        </authorList>
    </citation>
    <scope>NUCLEOTIDE SEQUENCE [LARGE SCALE GENOMIC DNA]</scope>
    <source>
        <strain evidence="3 4">7K502</strain>
    </source>
</reference>
<proteinExistence type="predicted"/>
<evidence type="ECO:0000256" key="1">
    <source>
        <dbReference type="SAM" id="MobiDB-lite"/>
    </source>
</evidence>